<name>A0A6C0C109_9ZZZZ</name>
<accession>A0A6C0C109</accession>
<protein>
    <submittedName>
        <fullName evidence="1">Uncharacterized protein</fullName>
    </submittedName>
</protein>
<evidence type="ECO:0000313" key="1">
    <source>
        <dbReference type="EMBL" id="QHS97243.1"/>
    </source>
</evidence>
<dbReference type="EMBL" id="MN739292">
    <property type="protein sequence ID" value="QHS97243.1"/>
    <property type="molecule type" value="Genomic_DNA"/>
</dbReference>
<dbReference type="AlphaFoldDB" id="A0A6C0C109"/>
<sequence>MKKRQVKKLKITDQIPIKTNITPEKVVMPKKRKINLKDPSLKRKGI</sequence>
<proteinExistence type="predicted"/>
<organism evidence="1">
    <name type="scientific">viral metagenome</name>
    <dbReference type="NCBI Taxonomy" id="1070528"/>
    <lineage>
        <taxon>unclassified sequences</taxon>
        <taxon>metagenomes</taxon>
        <taxon>organismal metagenomes</taxon>
    </lineage>
</organism>
<reference evidence="1" key="1">
    <citation type="journal article" date="2020" name="Nature">
        <title>Giant virus diversity and host interactions through global metagenomics.</title>
        <authorList>
            <person name="Schulz F."/>
            <person name="Roux S."/>
            <person name="Paez-Espino D."/>
            <person name="Jungbluth S."/>
            <person name="Walsh D.A."/>
            <person name="Denef V.J."/>
            <person name="McMahon K.D."/>
            <person name="Konstantinidis K.T."/>
            <person name="Eloe-Fadrosh E.A."/>
            <person name="Kyrpides N.C."/>
            <person name="Woyke T."/>
        </authorList>
    </citation>
    <scope>NUCLEOTIDE SEQUENCE</scope>
    <source>
        <strain evidence="1">GVMAG-M-3300020169-51</strain>
    </source>
</reference>